<dbReference type="RefSeq" id="WP_013295582.1">
    <property type="nucleotide sequence ID" value="NC_014408.1"/>
</dbReference>
<feature type="domain" description="Glycosyltransferase subfamily 4-like N-terminal" evidence="2">
    <location>
        <begin position="106"/>
        <end position="204"/>
    </location>
</feature>
<reference evidence="3 4" key="2">
    <citation type="journal article" date="2010" name="J. Bacteriol.">
        <title>Complete genome sequence of Methanothermobacter marburgensis, a methanoarchaeon model organism.</title>
        <authorList>
            <person name="Liesegang H."/>
            <person name="Kaster A.K."/>
            <person name="Wiezer A."/>
            <person name="Goenrich M."/>
            <person name="Wollherr A."/>
            <person name="Seedorf H."/>
            <person name="Gottschalk G."/>
            <person name="Thauer R.K."/>
        </authorList>
    </citation>
    <scope>NUCLEOTIDE SEQUENCE [LARGE SCALE GENOMIC DNA]</scope>
    <source>
        <strain evidence="4">ATCC BAA-927 / DSM 2133 / JCM 14651 / NBRC 100331 / OCM 82 / Marburg</strain>
    </source>
</reference>
<dbReference type="CAZy" id="GT4">
    <property type="family name" value="Glycosyltransferase Family 4"/>
</dbReference>
<gene>
    <name evidence="3" type="ordered locus">MTBMA_c07630</name>
</gene>
<dbReference type="OrthoDB" id="226389at2157"/>
<dbReference type="PaxDb" id="79929-MTBMA_c07630"/>
<sequence>MKILNLSPYWVYPANTGGSLRIYNLNKEISRVFEITQHSFRPRISSGYIFRSRTIKINDNYFEHQHSNKMMLASSFLLYKLHLPPDVLQSKILSINKFFLNKKFLRGDIIQIEHPWLFEFARNYFKDKPLVFVAHNVETRLISDLIFKRAPFFKRLIPKFQEIEIKAARECELIFTVSKLDLEFFRKYKIEKRKMHVIPNGVDCGKYEITESHEKNLYKRKLGFPLKKIVLFVGSDHYPNREAVKFIKKFAEDNKDLLFLVVGEVGRNLQSNHNIIFTGPVKNLMPYLKASDIAINPLLSGSGTNLKMLEYLASGLPTITTEIGNRGFNFKHDKEVIVSEIDQFTDYLNQLKDETSICENLIINGRKKVEKEYDWKVIAQKAVKCYNKL</sequence>
<dbReference type="HOGENOM" id="CLU_764214_0_0_2"/>
<dbReference type="InterPro" id="IPR028098">
    <property type="entry name" value="Glyco_trans_4-like_N"/>
</dbReference>
<evidence type="ECO:0000313" key="4">
    <source>
        <dbReference type="Proteomes" id="UP000000345"/>
    </source>
</evidence>
<keyword evidence="3" id="KW-0328">Glycosyltransferase</keyword>
<dbReference type="GO" id="GO:0016757">
    <property type="term" value="F:glycosyltransferase activity"/>
    <property type="evidence" value="ECO:0007669"/>
    <property type="project" value="UniProtKB-KW"/>
</dbReference>
<dbReference type="EMBL" id="CP001710">
    <property type="protein sequence ID" value="ADL58358.1"/>
    <property type="molecule type" value="Genomic_DNA"/>
</dbReference>
<dbReference type="SUPFAM" id="SSF53756">
    <property type="entry name" value="UDP-Glycosyltransferase/glycogen phosphorylase"/>
    <property type="match status" value="1"/>
</dbReference>
<name>D9PVW0_METTM</name>
<keyword evidence="4" id="KW-1185">Reference proteome</keyword>
<organism evidence="3 4">
    <name type="scientific">Methanothermobacter marburgensis (strain ATCC BAA-927 / DSM 2133 / JCM 14651 / NBRC 100331 / OCM 82 / Marburg)</name>
    <name type="common">Methanobacterium thermoautotrophicum</name>
    <dbReference type="NCBI Taxonomy" id="79929"/>
    <lineage>
        <taxon>Archaea</taxon>
        <taxon>Methanobacteriati</taxon>
        <taxon>Methanobacteriota</taxon>
        <taxon>Methanomada group</taxon>
        <taxon>Methanobacteria</taxon>
        <taxon>Methanobacteriales</taxon>
        <taxon>Methanobacteriaceae</taxon>
        <taxon>Methanothermobacter</taxon>
    </lineage>
</organism>
<evidence type="ECO:0000256" key="1">
    <source>
        <dbReference type="ARBA" id="ARBA00022679"/>
    </source>
</evidence>
<dbReference type="KEGG" id="mmg:MTBMA_c07630"/>
<dbReference type="Pfam" id="PF13439">
    <property type="entry name" value="Glyco_transf_4"/>
    <property type="match status" value="1"/>
</dbReference>
<dbReference type="AlphaFoldDB" id="D9PVW0"/>
<dbReference type="PANTHER" id="PTHR46401">
    <property type="entry name" value="GLYCOSYLTRANSFERASE WBBK-RELATED"/>
    <property type="match status" value="1"/>
</dbReference>
<dbReference type="GeneID" id="9704471"/>
<dbReference type="GeneID" id="77399542"/>
<reference key="1">
    <citation type="submission" date="2009-08" db="EMBL/GenBank/DDBJ databases">
        <title>The genome sequence of Methanothermobacter marburgensis.</title>
        <authorList>
            <person name="Kaster A."/>
            <person name="Seedorf H."/>
            <person name="Goenrich M."/>
            <person name="Wiezer A."/>
            <person name="Liesegang H."/>
            <person name="Thauer R."/>
            <person name="Gottschalk G."/>
        </authorList>
    </citation>
    <scope>NUCLEOTIDE SEQUENCE</scope>
    <source>
        <strain>Marburg</strain>
    </source>
</reference>
<dbReference type="Proteomes" id="UP000000345">
    <property type="component" value="Chromosome"/>
</dbReference>
<proteinExistence type="predicted"/>
<dbReference type="STRING" id="79929.MTBMA_c07630"/>
<dbReference type="PANTHER" id="PTHR46401:SF2">
    <property type="entry name" value="GLYCOSYLTRANSFERASE WBBK-RELATED"/>
    <property type="match status" value="1"/>
</dbReference>
<protein>
    <submittedName>
        <fullName evidence="3">Predicted glycosyltransferase</fullName>
        <ecNumber evidence="3">2.4.1.-</ecNumber>
    </submittedName>
</protein>
<dbReference type="Pfam" id="PF13692">
    <property type="entry name" value="Glyco_trans_1_4"/>
    <property type="match status" value="1"/>
</dbReference>
<evidence type="ECO:0000259" key="2">
    <source>
        <dbReference type="Pfam" id="PF13439"/>
    </source>
</evidence>
<dbReference type="Gene3D" id="3.40.50.2000">
    <property type="entry name" value="Glycogen Phosphorylase B"/>
    <property type="match status" value="2"/>
</dbReference>
<keyword evidence="1 3" id="KW-0808">Transferase</keyword>
<dbReference type="CDD" id="cd03801">
    <property type="entry name" value="GT4_PimA-like"/>
    <property type="match status" value="1"/>
</dbReference>
<evidence type="ECO:0000313" key="3">
    <source>
        <dbReference type="EMBL" id="ADL58358.1"/>
    </source>
</evidence>
<dbReference type="EC" id="2.4.1.-" evidence="3"/>
<accession>D9PVW0</accession>